<dbReference type="GO" id="GO:0042393">
    <property type="term" value="F:histone binding"/>
    <property type="evidence" value="ECO:0007669"/>
    <property type="project" value="TreeGrafter"/>
</dbReference>
<dbReference type="Proteomes" id="UP000694867">
    <property type="component" value="Unplaced"/>
</dbReference>
<sequence length="506" mass="56918">MSSLQSLSTADRTPILHFGDEPWRDSPSESVSLKRDMSTERLFKPCSWGHLLESTDFETASVAEFVSAPLASRWAEIVREGVYVEVQNATRAASTNEIAYWLAVVIKVHGYFVKLRYLGCDDDSCHDFWMNTTSEIGVVGGTDYTIHPVGWSVEHGEELHPPKEIENSREDWISCLSAKLADCSTIPKKLHEAFRLATRTSFSPGMKLEAVDIRDPGCLREASVGCVSGRRLEVQYVEDGTSSDSDASSFWCHDSSTMIRPVGWAKLIGQDIRSTQRYFDTSLGKILANRLSDEDAPVGCFTPLHMLEKQRQSLDAQELKVGMKLEFFTPQCPDAMCIGTIRKVLRNHFLVVEADDVSAPEERLRMCVHALSNCLYPAGYAQIARIRLKKPPGYEERCFRWKEYLDETRSNAAPAEIFAKEVPDHGFQVGQMLEATDVLAPEDIRVARIERVVDRLLLIHFEGFPCDYDQWVDCESPDIFPVGWCNSVRYRLTDPGGGSQGVRALD</sequence>
<dbReference type="CDD" id="cd20098">
    <property type="entry name" value="MBT_dSfmbt-like_rpt2"/>
    <property type="match status" value="1"/>
</dbReference>
<reference evidence="4" key="1">
    <citation type="submission" date="2025-08" db="UniProtKB">
        <authorList>
            <consortium name="RefSeq"/>
        </authorList>
    </citation>
    <scope>IDENTIFICATION</scope>
</reference>
<dbReference type="CDD" id="cd20099">
    <property type="entry name" value="MBT_dSfmbt-like_rpt3"/>
    <property type="match status" value="1"/>
</dbReference>
<feature type="repeat" description="MBT" evidence="2">
    <location>
        <begin position="281"/>
        <end position="391"/>
    </location>
</feature>
<dbReference type="InterPro" id="IPR050548">
    <property type="entry name" value="PcG_chromatin_remod_factors"/>
</dbReference>
<dbReference type="SUPFAM" id="SSF63748">
    <property type="entry name" value="Tudor/PWWP/MBT"/>
    <property type="match status" value="4"/>
</dbReference>
<dbReference type="Gene3D" id="2.30.30.140">
    <property type="match status" value="4"/>
</dbReference>
<feature type="repeat" description="MBT" evidence="2">
    <location>
        <begin position="46"/>
        <end position="162"/>
    </location>
</feature>
<dbReference type="InterPro" id="IPR004092">
    <property type="entry name" value="Mbt"/>
</dbReference>
<dbReference type="PANTHER" id="PTHR12247">
    <property type="entry name" value="POLYCOMB GROUP PROTEIN"/>
    <property type="match status" value="1"/>
</dbReference>
<dbReference type="Pfam" id="PF02820">
    <property type="entry name" value="MBT"/>
    <property type="match status" value="4"/>
</dbReference>
<gene>
    <name evidence="4" type="primary">LOC100905447</name>
</gene>
<dbReference type="GeneID" id="100905447"/>
<name>A0AAJ6W0B0_9ACAR</name>
<keyword evidence="3" id="KW-1185">Reference proteome</keyword>
<dbReference type="GO" id="GO:0045892">
    <property type="term" value="P:negative regulation of DNA-templated transcription"/>
    <property type="evidence" value="ECO:0007669"/>
    <property type="project" value="TreeGrafter"/>
</dbReference>
<feature type="repeat" description="MBT" evidence="2">
    <location>
        <begin position="399"/>
        <end position="495"/>
    </location>
</feature>
<proteinExistence type="predicted"/>
<dbReference type="GO" id="GO:0005634">
    <property type="term" value="C:nucleus"/>
    <property type="evidence" value="ECO:0007669"/>
    <property type="project" value="InterPro"/>
</dbReference>
<dbReference type="CDD" id="cd20097">
    <property type="entry name" value="MBT_dSfmbt-like_rpt1"/>
    <property type="match status" value="1"/>
</dbReference>
<accession>A0AAJ6W0B0</accession>
<evidence type="ECO:0000256" key="2">
    <source>
        <dbReference type="PROSITE-ProRule" id="PRU00459"/>
    </source>
</evidence>
<dbReference type="SMART" id="SM00561">
    <property type="entry name" value="MBT"/>
    <property type="match status" value="4"/>
</dbReference>
<dbReference type="KEGG" id="goe:100905447"/>
<dbReference type="GO" id="GO:0003682">
    <property type="term" value="F:chromatin binding"/>
    <property type="evidence" value="ECO:0007669"/>
    <property type="project" value="TreeGrafter"/>
</dbReference>
<dbReference type="RefSeq" id="XP_003747962.1">
    <property type="nucleotide sequence ID" value="XM_003747914.2"/>
</dbReference>
<protein>
    <submittedName>
        <fullName evidence="4">MBT domain-containing protein 1</fullName>
    </submittedName>
</protein>
<feature type="repeat" description="MBT" evidence="2">
    <location>
        <begin position="170"/>
        <end position="275"/>
    </location>
</feature>
<organism evidence="3 4">
    <name type="scientific">Galendromus occidentalis</name>
    <name type="common">western predatory mite</name>
    <dbReference type="NCBI Taxonomy" id="34638"/>
    <lineage>
        <taxon>Eukaryota</taxon>
        <taxon>Metazoa</taxon>
        <taxon>Ecdysozoa</taxon>
        <taxon>Arthropoda</taxon>
        <taxon>Chelicerata</taxon>
        <taxon>Arachnida</taxon>
        <taxon>Acari</taxon>
        <taxon>Parasitiformes</taxon>
        <taxon>Mesostigmata</taxon>
        <taxon>Gamasina</taxon>
        <taxon>Phytoseioidea</taxon>
        <taxon>Phytoseiidae</taxon>
        <taxon>Typhlodrominae</taxon>
        <taxon>Galendromus</taxon>
    </lineage>
</organism>
<evidence type="ECO:0000313" key="3">
    <source>
        <dbReference type="Proteomes" id="UP000694867"/>
    </source>
</evidence>
<evidence type="ECO:0000313" key="4">
    <source>
        <dbReference type="RefSeq" id="XP_003747962.1"/>
    </source>
</evidence>
<dbReference type="PANTHER" id="PTHR12247:SF104">
    <property type="entry name" value="POLYCOMB PROTEIN SFMBT"/>
    <property type="match status" value="1"/>
</dbReference>
<dbReference type="AlphaFoldDB" id="A0AAJ6W0B0"/>
<keyword evidence="1" id="KW-0677">Repeat</keyword>
<evidence type="ECO:0000256" key="1">
    <source>
        <dbReference type="ARBA" id="ARBA00022737"/>
    </source>
</evidence>
<dbReference type="PROSITE" id="PS51079">
    <property type="entry name" value="MBT"/>
    <property type="match status" value="4"/>
</dbReference>